<feature type="transmembrane region" description="Helical" evidence="1">
    <location>
        <begin position="102"/>
        <end position="120"/>
    </location>
</feature>
<dbReference type="EMBL" id="BRXW01000564">
    <property type="protein sequence ID" value="GMH66765.1"/>
    <property type="molecule type" value="Genomic_DNA"/>
</dbReference>
<keyword evidence="1" id="KW-0472">Membrane</keyword>
<protein>
    <recommendedName>
        <fullName evidence="2">DUF2470 domain-containing protein</fullName>
    </recommendedName>
</protein>
<organism evidence="3 4">
    <name type="scientific">Triparma laevis f. longispina</name>
    <dbReference type="NCBI Taxonomy" id="1714387"/>
    <lineage>
        <taxon>Eukaryota</taxon>
        <taxon>Sar</taxon>
        <taxon>Stramenopiles</taxon>
        <taxon>Ochrophyta</taxon>
        <taxon>Bolidophyceae</taxon>
        <taxon>Parmales</taxon>
        <taxon>Triparmaceae</taxon>
        <taxon>Triparma</taxon>
    </lineage>
</organism>
<evidence type="ECO:0000313" key="3">
    <source>
        <dbReference type="EMBL" id="GMH66765.1"/>
    </source>
</evidence>
<keyword evidence="4" id="KW-1185">Reference proteome</keyword>
<reference evidence="4" key="1">
    <citation type="journal article" date="2023" name="Commun. Biol.">
        <title>Genome analysis of Parmales, the sister group of diatoms, reveals the evolutionary specialization of diatoms from phago-mixotrophs to photoautotrophs.</title>
        <authorList>
            <person name="Ban H."/>
            <person name="Sato S."/>
            <person name="Yoshikawa S."/>
            <person name="Yamada K."/>
            <person name="Nakamura Y."/>
            <person name="Ichinomiya M."/>
            <person name="Sato N."/>
            <person name="Blanc-Mathieu R."/>
            <person name="Endo H."/>
            <person name="Kuwata A."/>
            <person name="Ogata H."/>
        </authorList>
    </citation>
    <scope>NUCLEOTIDE SEQUENCE [LARGE SCALE GENOMIC DNA]</scope>
    <source>
        <strain evidence="4">NIES 3700</strain>
    </source>
</reference>
<name>A0A9W7AB67_9STRA</name>
<sequence length="127" mass="14081">MNVDHASSILAYAHYYGGKPNAQEAQLTGANEVGFTILVDVGKEIKIRYPEVCEVKTSKDLRKVAVFMHREAFNGLGFVYKWNKGYYGDVAKILWSIAKKKGIVSSFVGLGFPLLLAFAAKHKAIKK</sequence>
<accession>A0A9W7AB67</accession>
<dbReference type="Proteomes" id="UP001165122">
    <property type="component" value="Unassembled WGS sequence"/>
</dbReference>
<dbReference type="InterPro" id="IPR037119">
    <property type="entry name" value="Haem_oxidase_HugZ-like_sf"/>
</dbReference>
<dbReference type="Pfam" id="PF10615">
    <property type="entry name" value="DUF2470"/>
    <property type="match status" value="1"/>
</dbReference>
<gene>
    <name evidence="3" type="ORF">TrLO_g3051</name>
</gene>
<dbReference type="OrthoDB" id="200019at2759"/>
<evidence type="ECO:0000313" key="4">
    <source>
        <dbReference type="Proteomes" id="UP001165122"/>
    </source>
</evidence>
<keyword evidence="1" id="KW-0812">Transmembrane</keyword>
<feature type="domain" description="DUF2470" evidence="2">
    <location>
        <begin position="1"/>
        <end position="68"/>
    </location>
</feature>
<evidence type="ECO:0000259" key="2">
    <source>
        <dbReference type="Pfam" id="PF10615"/>
    </source>
</evidence>
<dbReference type="InterPro" id="IPR019595">
    <property type="entry name" value="DUF2470"/>
</dbReference>
<dbReference type="Gene3D" id="3.20.180.10">
    <property type="entry name" value="PNP-oxidase-like"/>
    <property type="match status" value="1"/>
</dbReference>
<evidence type="ECO:0000256" key="1">
    <source>
        <dbReference type="SAM" id="Phobius"/>
    </source>
</evidence>
<keyword evidence="1" id="KW-1133">Transmembrane helix</keyword>
<comment type="caution">
    <text evidence="3">The sequence shown here is derived from an EMBL/GenBank/DDBJ whole genome shotgun (WGS) entry which is preliminary data.</text>
</comment>
<proteinExistence type="predicted"/>
<dbReference type="AlphaFoldDB" id="A0A9W7AB67"/>